<name>A0A975GM61_9BACT</name>
<evidence type="ECO:0000313" key="1">
    <source>
        <dbReference type="EMBL" id="QTA86354.1"/>
    </source>
</evidence>
<accession>A0A975GM61</accession>
<sequence length="52" mass="6157">MQKFFICLFFFEMRRNPAFSFTGSGSFREKSRVFSRANIKNFCSGSYDHCLL</sequence>
<dbReference type="KEGG" id="dmm:dnm_023770"/>
<protein>
    <submittedName>
        <fullName evidence="1">Uncharacterized protein</fullName>
    </submittedName>
</protein>
<dbReference type="Proteomes" id="UP000663722">
    <property type="component" value="Chromosome"/>
</dbReference>
<dbReference type="AlphaFoldDB" id="A0A975GM61"/>
<reference evidence="1" key="1">
    <citation type="journal article" date="2021" name="Microb. Physiol.">
        <title>Proteogenomic Insights into the Physiology of Marine, Sulfate-Reducing, Filamentous Desulfonema limicola and Desulfonema magnum.</title>
        <authorList>
            <person name="Schnaars V."/>
            <person name="Wohlbrand L."/>
            <person name="Scheve S."/>
            <person name="Hinrichs C."/>
            <person name="Reinhardt R."/>
            <person name="Rabus R."/>
        </authorList>
    </citation>
    <scope>NUCLEOTIDE SEQUENCE</scope>
    <source>
        <strain evidence="1">4be13</strain>
    </source>
</reference>
<organism evidence="1 2">
    <name type="scientific">Desulfonema magnum</name>
    <dbReference type="NCBI Taxonomy" id="45655"/>
    <lineage>
        <taxon>Bacteria</taxon>
        <taxon>Pseudomonadati</taxon>
        <taxon>Thermodesulfobacteriota</taxon>
        <taxon>Desulfobacteria</taxon>
        <taxon>Desulfobacterales</taxon>
        <taxon>Desulfococcaceae</taxon>
        <taxon>Desulfonema</taxon>
    </lineage>
</organism>
<dbReference type="EMBL" id="CP061800">
    <property type="protein sequence ID" value="QTA86354.1"/>
    <property type="molecule type" value="Genomic_DNA"/>
</dbReference>
<evidence type="ECO:0000313" key="2">
    <source>
        <dbReference type="Proteomes" id="UP000663722"/>
    </source>
</evidence>
<gene>
    <name evidence="1" type="ORF">dnm_023770</name>
</gene>
<proteinExistence type="predicted"/>
<keyword evidence="2" id="KW-1185">Reference proteome</keyword>